<reference evidence="1 2" key="1">
    <citation type="submission" date="2018-01" db="EMBL/GenBank/DDBJ databases">
        <title>Denitrification phenotypes of diverse strains of Pseudomonas stutzeri.</title>
        <authorList>
            <person name="Milligan D.A."/>
            <person name="Bergaust L."/>
            <person name="Bakken L.R."/>
            <person name="Frostegard A."/>
        </authorList>
    </citation>
    <scope>NUCLEOTIDE SEQUENCE [LARGE SCALE GENOMIC DNA]</scope>
    <source>
        <strain evidence="1 2">28a3</strain>
    </source>
</reference>
<gene>
    <name evidence="1" type="ORF">CXL00_21590</name>
</gene>
<protein>
    <submittedName>
        <fullName evidence="1">Uncharacterized protein</fullName>
    </submittedName>
</protein>
<sequence>MQYIFSGVNFDKIMASEPLIGAEYFDHGSSAILFQKEGKLYRLTTDCGGQSFLSGMKGDSRFVYLIEEFYLDSLYDTDDMNTFSLAQVEWLTPITENDPDFEALTALLSELSDHDQITEDQCDVFIDRVIRAIPLHPQYAQLLDAAILGAVEVKSHGGVVDFNITNVMRRPTTGELVWSDPIHIG</sequence>
<evidence type="ECO:0000313" key="1">
    <source>
        <dbReference type="EMBL" id="PNG03364.1"/>
    </source>
</evidence>
<comment type="caution">
    <text evidence="1">The sequence shown here is derived from an EMBL/GenBank/DDBJ whole genome shotgun (WGS) entry which is preliminary data.</text>
</comment>
<dbReference type="RefSeq" id="WP_102847617.1">
    <property type="nucleotide sequence ID" value="NZ_JAMOIG010000010.1"/>
</dbReference>
<name>A0A2N8SLJ5_STUST</name>
<evidence type="ECO:0000313" key="2">
    <source>
        <dbReference type="Proteomes" id="UP000235897"/>
    </source>
</evidence>
<accession>A0A2N8SLJ5</accession>
<dbReference type="Proteomes" id="UP000235897">
    <property type="component" value="Unassembled WGS sequence"/>
</dbReference>
<dbReference type="OrthoDB" id="7033340at2"/>
<dbReference type="AlphaFoldDB" id="A0A2N8SLJ5"/>
<dbReference type="EMBL" id="POUW01000010">
    <property type="protein sequence ID" value="PNG03364.1"/>
    <property type="molecule type" value="Genomic_DNA"/>
</dbReference>
<proteinExistence type="predicted"/>
<organism evidence="1 2">
    <name type="scientific">Stutzerimonas stutzeri</name>
    <name type="common">Pseudomonas stutzeri</name>
    <dbReference type="NCBI Taxonomy" id="316"/>
    <lineage>
        <taxon>Bacteria</taxon>
        <taxon>Pseudomonadati</taxon>
        <taxon>Pseudomonadota</taxon>
        <taxon>Gammaproteobacteria</taxon>
        <taxon>Pseudomonadales</taxon>
        <taxon>Pseudomonadaceae</taxon>
        <taxon>Stutzerimonas</taxon>
    </lineage>
</organism>